<dbReference type="InterPro" id="IPR013325">
    <property type="entry name" value="RNA_pol_sigma_r2"/>
</dbReference>
<evidence type="ECO:0000256" key="5">
    <source>
        <dbReference type="ARBA" id="ARBA00023163"/>
    </source>
</evidence>
<organism evidence="9 10">
    <name type="scientific">Alicyclobacillus dauci</name>
    <dbReference type="NCBI Taxonomy" id="1475485"/>
    <lineage>
        <taxon>Bacteria</taxon>
        <taxon>Bacillati</taxon>
        <taxon>Bacillota</taxon>
        <taxon>Bacilli</taxon>
        <taxon>Bacillales</taxon>
        <taxon>Alicyclobacillaceae</taxon>
        <taxon>Alicyclobacillus</taxon>
    </lineage>
</organism>
<evidence type="ECO:0000256" key="6">
    <source>
        <dbReference type="RuleBase" id="RU000716"/>
    </source>
</evidence>
<dbReference type="InterPro" id="IPR014284">
    <property type="entry name" value="RNA_pol_sigma-70_dom"/>
</dbReference>
<dbReference type="InterPro" id="IPR013324">
    <property type="entry name" value="RNA_pol_sigma_r3/r4-like"/>
</dbReference>
<accession>A0ABY6YXW1</accession>
<dbReference type="Proteomes" id="UP001164803">
    <property type="component" value="Chromosome"/>
</dbReference>
<dbReference type="NCBIfam" id="TIGR02937">
    <property type="entry name" value="sigma70-ECF"/>
    <property type="match status" value="1"/>
</dbReference>
<dbReference type="InterPro" id="IPR013249">
    <property type="entry name" value="RNA_pol_sigma70_r4_t2"/>
</dbReference>
<evidence type="ECO:0000256" key="4">
    <source>
        <dbReference type="ARBA" id="ARBA00023125"/>
    </source>
</evidence>
<dbReference type="InterPro" id="IPR007627">
    <property type="entry name" value="RNA_pol_sigma70_r2"/>
</dbReference>
<dbReference type="Pfam" id="PF04542">
    <property type="entry name" value="Sigma70_r2"/>
    <property type="match status" value="1"/>
</dbReference>
<reference evidence="9" key="1">
    <citation type="submission" date="2022-08" db="EMBL/GenBank/DDBJ databases">
        <title>Alicyclobacillus dauci DSM2870, complete genome.</title>
        <authorList>
            <person name="Wang Q."/>
            <person name="Cai R."/>
            <person name="Wang Z."/>
        </authorList>
    </citation>
    <scope>NUCLEOTIDE SEQUENCE</scope>
    <source>
        <strain evidence="9">DSM 28700</strain>
    </source>
</reference>
<proteinExistence type="inferred from homology"/>
<protein>
    <recommendedName>
        <fullName evidence="6">RNA polymerase sigma factor</fullName>
    </recommendedName>
</protein>
<evidence type="ECO:0000259" key="7">
    <source>
        <dbReference type="Pfam" id="PF04542"/>
    </source>
</evidence>
<dbReference type="InterPro" id="IPR039425">
    <property type="entry name" value="RNA_pol_sigma-70-like"/>
</dbReference>
<dbReference type="Gene3D" id="1.10.1740.10">
    <property type="match status" value="1"/>
</dbReference>
<keyword evidence="2 6" id="KW-0805">Transcription regulation</keyword>
<evidence type="ECO:0000256" key="1">
    <source>
        <dbReference type="ARBA" id="ARBA00010641"/>
    </source>
</evidence>
<dbReference type="PROSITE" id="PS01063">
    <property type="entry name" value="SIGMA70_ECF"/>
    <property type="match status" value="1"/>
</dbReference>
<dbReference type="SUPFAM" id="SSF88659">
    <property type="entry name" value="Sigma3 and sigma4 domains of RNA polymerase sigma factors"/>
    <property type="match status" value="1"/>
</dbReference>
<dbReference type="PANTHER" id="PTHR43133">
    <property type="entry name" value="RNA POLYMERASE ECF-TYPE SIGMA FACTO"/>
    <property type="match status" value="1"/>
</dbReference>
<feature type="domain" description="RNA polymerase sigma-70 region 2" evidence="7">
    <location>
        <begin position="16"/>
        <end position="81"/>
    </location>
</feature>
<evidence type="ECO:0000256" key="3">
    <source>
        <dbReference type="ARBA" id="ARBA00023082"/>
    </source>
</evidence>
<evidence type="ECO:0000259" key="8">
    <source>
        <dbReference type="Pfam" id="PF08281"/>
    </source>
</evidence>
<keyword evidence="5 6" id="KW-0804">Transcription</keyword>
<dbReference type="InterPro" id="IPR036388">
    <property type="entry name" value="WH-like_DNA-bd_sf"/>
</dbReference>
<gene>
    <name evidence="9" type="ORF">NZD86_14260</name>
</gene>
<keyword evidence="4 6" id="KW-0238">DNA-binding</keyword>
<evidence type="ECO:0000313" key="9">
    <source>
        <dbReference type="EMBL" id="WAH35457.1"/>
    </source>
</evidence>
<name>A0ABY6YXW1_9BACL</name>
<dbReference type="InterPro" id="IPR000838">
    <property type="entry name" value="RNA_pol_sigma70_ECF_CS"/>
</dbReference>
<dbReference type="SUPFAM" id="SSF88946">
    <property type="entry name" value="Sigma2 domain of RNA polymerase sigma factors"/>
    <property type="match status" value="1"/>
</dbReference>
<dbReference type="PANTHER" id="PTHR43133:SF60">
    <property type="entry name" value="RNA POLYMERASE SIGMA FACTOR SIGV"/>
    <property type="match status" value="1"/>
</dbReference>
<evidence type="ECO:0000256" key="2">
    <source>
        <dbReference type="ARBA" id="ARBA00023015"/>
    </source>
</evidence>
<keyword evidence="3 6" id="KW-0731">Sigma factor</keyword>
<dbReference type="Gene3D" id="1.10.10.10">
    <property type="entry name" value="Winged helix-like DNA-binding domain superfamily/Winged helix DNA-binding domain"/>
    <property type="match status" value="1"/>
</dbReference>
<feature type="domain" description="RNA polymerase sigma factor 70 region 4 type 2" evidence="8">
    <location>
        <begin position="105"/>
        <end position="156"/>
    </location>
</feature>
<evidence type="ECO:0000313" key="10">
    <source>
        <dbReference type="Proteomes" id="UP001164803"/>
    </source>
</evidence>
<dbReference type="Pfam" id="PF08281">
    <property type="entry name" value="Sigma70_r4_2"/>
    <property type="match status" value="1"/>
</dbReference>
<dbReference type="EMBL" id="CP104064">
    <property type="protein sequence ID" value="WAH35457.1"/>
    <property type="molecule type" value="Genomic_DNA"/>
</dbReference>
<keyword evidence="10" id="KW-1185">Reference proteome</keyword>
<comment type="similarity">
    <text evidence="1 6">Belongs to the sigma-70 factor family. ECF subfamily.</text>
</comment>
<dbReference type="CDD" id="cd06171">
    <property type="entry name" value="Sigma70_r4"/>
    <property type="match status" value="1"/>
</dbReference>
<dbReference type="RefSeq" id="WP_268042730.1">
    <property type="nucleotide sequence ID" value="NZ_CP104064.1"/>
</dbReference>
<sequence length="166" mass="19583">MTERTQNDTKTIERIYVTYTRDVYQLAYRSTRNHADAEDVVQEVFMRVLQKWRYFRGDSHVKTWILRIAQNYIVDLARKRNLMERSWSTEVYQTPDVSMVSSVIEIDDMLHSLSDRHRAVIVLRIMNDLSVADTAKALGCSEGMVRVDTHRAVRRLKRTLQEVDSM</sequence>